<dbReference type="Proteomes" id="UP000541444">
    <property type="component" value="Unassembled WGS sequence"/>
</dbReference>
<accession>A0A7J7L0E9</accession>
<organism evidence="1 2">
    <name type="scientific">Kingdonia uniflora</name>
    <dbReference type="NCBI Taxonomy" id="39325"/>
    <lineage>
        <taxon>Eukaryota</taxon>
        <taxon>Viridiplantae</taxon>
        <taxon>Streptophyta</taxon>
        <taxon>Embryophyta</taxon>
        <taxon>Tracheophyta</taxon>
        <taxon>Spermatophyta</taxon>
        <taxon>Magnoliopsida</taxon>
        <taxon>Ranunculales</taxon>
        <taxon>Circaeasteraceae</taxon>
        <taxon>Kingdonia</taxon>
    </lineage>
</organism>
<sequence>MSPISTLWLAHVDLRLRGDFQRDMVPKWFGVPNKLFKALLKENNIKGYPLIDVIY</sequence>
<dbReference type="AlphaFoldDB" id="A0A7J7L0E9"/>
<dbReference type="EMBL" id="JACGCM010002763">
    <property type="protein sequence ID" value="KAF6136096.1"/>
    <property type="molecule type" value="Genomic_DNA"/>
</dbReference>
<keyword evidence="2" id="KW-1185">Reference proteome</keyword>
<protein>
    <submittedName>
        <fullName evidence="1">Uncharacterized protein</fullName>
    </submittedName>
</protein>
<comment type="caution">
    <text evidence="1">The sequence shown here is derived from an EMBL/GenBank/DDBJ whole genome shotgun (WGS) entry which is preliminary data.</text>
</comment>
<gene>
    <name evidence="1" type="ORF">GIB67_000500</name>
</gene>
<evidence type="ECO:0000313" key="2">
    <source>
        <dbReference type="Proteomes" id="UP000541444"/>
    </source>
</evidence>
<evidence type="ECO:0000313" key="1">
    <source>
        <dbReference type="EMBL" id="KAF6136096.1"/>
    </source>
</evidence>
<proteinExistence type="predicted"/>
<name>A0A7J7L0E9_9MAGN</name>
<reference evidence="1 2" key="1">
    <citation type="journal article" date="2020" name="IScience">
        <title>Genome Sequencing of the Endangered Kingdonia uniflora (Circaeasteraceae, Ranunculales) Reveals Potential Mechanisms of Evolutionary Specialization.</title>
        <authorList>
            <person name="Sun Y."/>
            <person name="Deng T."/>
            <person name="Zhang A."/>
            <person name="Moore M.J."/>
            <person name="Landis J.B."/>
            <person name="Lin N."/>
            <person name="Zhang H."/>
            <person name="Zhang X."/>
            <person name="Huang J."/>
            <person name="Zhang X."/>
            <person name="Sun H."/>
            <person name="Wang H."/>
        </authorList>
    </citation>
    <scope>NUCLEOTIDE SEQUENCE [LARGE SCALE GENOMIC DNA]</scope>
    <source>
        <strain evidence="1">TB1705</strain>
        <tissue evidence="1">Leaf</tissue>
    </source>
</reference>